<keyword evidence="2" id="KW-1185">Reference proteome</keyword>
<dbReference type="EMBL" id="CP141261">
    <property type="protein sequence ID" value="WRL65406.1"/>
    <property type="molecule type" value="Genomic_DNA"/>
</dbReference>
<evidence type="ECO:0000313" key="2">
    <source>
        <dbReference type="Proteomes" id="UP001324287"/>
    </source>
</evidence>
<name>A0ABZ1B5J1_9ACTN</name>
<proteinExistence type="predicted"/>
<dbReference type="Gene3D" id="3.40.50.261">
    <property type="entry name" value="Succinyl-CoA synthetase domains"/>
    <property type="match status" value="1"/>
</dbReference>
<dbReference type="RefSeq" id="WP_324276728.1">
    <property type="nucleotide sequence ID" value="NZ_CP141261.1"/>
</dbReference>
<protein>
    <submittedName>
        <fullName evidence="1">Uncharacterized protein</fullName>
    </submittedName>
</protein>
<accession>A0ABZ1B5J1</accession>
<organism evidence="1 2">
    <name type="scientific">Blastococcus brunescens</name>
    <dbReference type="NCBI Taxonomy" id="1564165"/>
    <lineage>
        <taxon>Bacteria</taxon>
        <taxon>Bacillati</taxon>
        <taxon>Actinomycetota</taxon>
        <taxon>Actinomycetes</taxon>
        <taxon>Geodermatophilales</taxon>
        <taxon>Geodermatophilaceae</taxon>
        <taxon>Blastococcus</taxon>
    </lineage>
</organism>
<dbReference type="SUPFAM" id="SSF52210">
    <property type="entry name" value="Succinyl-CoA synthetase domains"/>
    <property type="match status" value="1"/>
</dbReference>
<evidence type="ECO:0000313" key="1">
    <source>
        <dbReference type="EMBL" id="WRL65406.1"/>
    </source>
</evidence>
<dbReference type="InterPro" id="IPR016102">
    <property type="entry name" value="Succinyl-CoA_synth-like"/>
</dbReference>
<sequence>MVVDHLPESLLYFPFGTQAGPSAVTTADQIIEIYRERGLRVVASRLGPATLSPEVNDRYREVGIPVFESPHAAVNAMCLVADHLDRLRGSDADRRS</sequence>
<gene>
    <name evidence="1" type="ORF">U6N30_07175</name>
</gene>
<reference evidence="1 2" key="1">
    <citation type="submission" date="2023-12" db="EMBL/GenBank/DDBJ databases">
        <title>Blastococcus brunescens sp. nov., an actonobacterium isolated from sandstone collected in sahara desert.</title>
        <authorList>
            <person name="Gtari M."/>
            <person name="Ghodhbane F."/>
        </authorList>
    </citation>
    <scope>NUCLEOTIDE SEQUENCE [LARGE SCALE GENOMIC DNA]</scope>
    <source>
        <strain evidence="1 2">BMG 8361</strain>
    </source>
</reference>
<dbReference type="Proteomes" id="UP001324287">
    <property type="component" value="Chromosome"/>
</dbReference>